<keyword evidence="3" id="KW-1185">Reference proteome</keyword>
<sequence length="135" mass="14823">MVDLVSDESLWLLEVSVPLVLLGLWWCWPLSGGLLLSLVSPMVALGVVFVVCVDGLIVASGLLLVALSFGLSLLELSCFRVLLSLLLSFDELYCDLSGSIVCFSPFEFSVCRLEVCFAPCLYTQDLIEVWSVHVF</sequence>
<evidence type="ECO:0008006" key="4">
    <source>
        <dbReference type="Google" id="ProtNLM"/>
    </source>
</evidence>
<reference evidence="2 3" key="1">
    <citation type="submission" date="2020-12" db="EMBL/GenBank/DDBJ databases">
        <title>Concerted genomic and epigenomic changes stabilize Arabidopsis allopolyploids.</title>
        <authorList>
            <person name="Chen Z."/>
        </authorList>
    </citation>
    <scope>NUCLEOTIDE SEQUENCE [LARGE SCALE GENOMIC DNA]</scope>
    <source>
        <strain evidence="2">Allo738</strain>
        <tissue evidence="2">Leaf</tissue>
    </source>
</reference>
<protein>
    <recommendedName>
        <fullName evidence="4">Transmembrane protein</fullName>
    </recommendedName>
</protein>
<feature type="transmembrane region" description="Helical" evidence="1">
    <location>
        <begin position="43"/>
        <end position="74"/>
    </location>
</feature>
<feature type="transmembrane region" description="Helical" evidence="1">
    <location>
        <begin position="12"/>
        <end position="31"/>
    </location>
</feature>
<evidence type="ECO:0000313" key="3">
    <source>
        <dbReference type="Proteomes" id="UP000694240"/>
    </source>
</evidence>
<keyword evidence="1" id="KW-0472">Membrane</keyword>
<dbReference type="AlphaFoldDB" id="A0A8T2AWU0"/>
<dbReference type="Proteomes" id="UP000694240">
    <property type="component" value="Chromosome 8"/>
</dbReference>
<proteinExistence type="predicted"/>
<gene>
    <name evidence="2" type="ORF">ISN45_Aa03g019660</name>
</gene>
<evidence type="ECO:0000256" key="1">
    <source>
        <dbReference type="SAM" id="Phobius"/>
    </source>
</evidence>
<comment type="caution">
    <text evidence="2">The sequence shown here is derived from an EMBL/GenBank/DDBJ whole genome shotgun (WGS) entry which is preliminary data.</text>
</comment>
<keyword evidence="1" id="KW-1133">Transmembrane helix</keyword>
<organism evidence="2 3">
    <name type="scientific">Arabidopsis thaliana x Arabidopsis arenosa</name>
    <dbReference type="NCBI Taxonomy" id="1240361"/>
    <lineage>
        <taxon>Eukaryota</taxon>
        <taxon>Viridiplantae</taxon>
        <taxon>Streptophyta</taxon>
        <taxon>Embryophyta</taxon>
        <taxon>Tracheophyta</taxon>
        <taxon>Spermatophyta</taxon>
        <taxon>Magnoliopsida</taxon>
        <taxon>eudicotyledons</taxon>
        <taxon>Gunneridae</taxon>
        <taxon>Pentapetalae</taxon>
        <taxon>rosids</taxon>
        <taxon>malvids</taxon>
        <taxon>Brassicales</taxon>
        <taxon>Brassicaceae</taxon>
        <taxon>Camelineae</taxon>
        <taxon>Arabidopsis</taxon>
    </lineage>
</organism>
<name>A0A8T2AWU0_9BRAS</name>
<evidence type="ECO:0000313" key="2">
    <source>
        <dbReference type="EMBL" id="KAG7577712.1"/>
    </source>
</evidence>
<dbReference type="EMBL" id="JAEFBK010000008">
    <property type="protein sequence ID" value="KAG7577712.1"/>
    <property type="molecule type" value="Genomic_DNA"/>
</dbReference>
<keyword evidence="1" id="KW-0812">Transmembrane</keyword>
<accession>A0A8T2AWU0</accession>